<dbReference type="Pfam" id="PF12728">
    <property type="entry name" value="HTH_17"/>
    <property type="match status" value="1"/>
</dbReference>
<dbReference type="GO" id="GO:0003677">
    <property type="term" value="F:DNA binding"/>
    <property type="evidence" value="ECO:0007669"/>
    <property type="project" value="InterPro"/>
</dbReference>
<feature type="region of interest" description="Disordered" evidence="1">
    <location>
        <begin position="106"/>
        <end position="125"/>
    </location>
</feature>
<reference evidence="3 4" key="1">
    <citation type="submission" date="2020-03" db="EMBL/GenBank/DDBJ databases">
        <title>Complete Genome Sequence of Halomonas meridiana strain Eplume2, isolated from hydrothermal-plume in the north east Pacific Ocean.</title>
        <authorList>
            <person name="Kurihara Y."/>
            <person name="Kawai S."/>
            <person name="Sakai A."/>
            <person name="Galipon J."/>
            <person name="Arakawa K."/>
        </authorList>
    </citation>
    <scope>NUCLEOTIDE SEQUENCE [LARGE SCALE GENOMIC DNA]</scope>
    <source>
        <strain evidence="3 4">Eplume2</strain>
    </source>
</reference>
<keyword evidence="4" id="KW-1185">Reference proteome</keyword>
<dbReference type="RefSeq" id="WP_197746072.1">
    <property type="nucleotide sequence ID" value="NZ_AP022869.1"/>
</dbReference>
<dbReference type="Proteomes" id="UP000501053">
    <property type="component" value="Chromosome"/>
</dbReference>
<accession>A0A6F8XFF0</accession>
<proteinExistence type="predicted"/>
<evidence type="ECO:0000313" key="3">
    <source>
        <dbReference type="EMBL" id="BCB72103.1"/>
    </source>
</evidence>
<evidence type="ECO:0000259" key="2">
    <source>
        <dbReference type="Pfam" id="PF12728"/>
    </source>
</evidence>
<feature type="compositionally biased region" description="Basic residues" evidence="1">
    <location>
        <begin position="114"/>
        <end position="125"/>
    </location>
</feature>
<sequence>MMSETEQLSCVMNELAEIKKILADFVSGTASSDTSNVNLPPSGKEYLTVDEAAALIGSKRSYIYKLTHEKRISFTKPGGNRVLIKRSDLLDWVEANRIKSQKDVQNDVEEFMKNSRRPGRKAPKR</sequence>
<dbReference type="NCBIfam" id="TIGR01764">
    <property type="entry name" value="excise"/>
    <property type="match status" value="1"/>
</dbReference>
<dbReference type="AlphaFoldDB" id="A0A6F8XFF0"/>
<evidence type="ECO:0000313" key="4">
    <source>
        <dbReference type="Proteomes" id="UP000501053"/>
    </source>
</evidence>
<dbReference type="InterPro" id="IPR010093">
    <property type="entry name" value="SinI_DNA-bd"/>
</dbReference>
<protein>
    <recommendedName>
        <fullName evidence="2">Helix-turn-helix domain-containing protein</fullName>
    </recommendedName>
</protein>
<organism evidence="3 4">
    <name type="scientific">Vreelandella aquamarina</name>
    <dbReference type="NCBI Taxonomy" id="77097"/>
    <lineage>
        <taxon>Bacteria</taxon>
        <taxon>Pseudomonadati</taxon>
        <taxon>Pseudomonadota</taxon>
        <taxon>Gammaproteobacteria</taxon>
        <taxon>Oceanospirillales</taxon>
        <taxon>Halomonadaceae</taxon>
        <taxon>Vreelandella</taxon>
    </lineage>
</organism>
<name>A0A6F8XFF0_9GAMM</name>
<dbReference type="EMBL" id="AP022869">
    <property type="protein sequence ID" value="BCB72103.1"/>
    <property type="molecule type" value="Genomic_DNA"/>
</dbReference>
<evidence type="ECO:0000256" key="1">
    <source>
        <dbReference type="SAM" id="MobiDB-lite"/>
    </source>
</evidence>
<feature type="domain" description="Helix-turn-helix" evidence="2">
    <location>
        <begin position="46"/>
        <end position="97"/>
    </location>
</feature>
<gene>
    <name evidence="3" type="ORF">HMEPL2_24540</name>
</gene>
<dbReference type="InterPro" id="IPR041657">
    <property type="entry name" value="HTH_17"/>
</dbReference>